<feature type="compositionally biased region" description="Polar residues" evidence="1">
    <location>
        <begin position="46"/>
        <end position="55"/>
    </location>
</feature>
<sequence>KRHSMDLLDFRVEEDNSAMLENRMGPRDSTGSSGGGGQTRFDRSQSLEQRWSTNRMKNDDSDVSMAYST</sequence>
<feature type="non-terminal residue" evidence="2">
    <location>
        <position position="1"/>
    </location>
</feature>
<reference evidence="2" key="1">
    <citation type="journal article" date="2012" name="Mol. Biol. Evol.">
        <title>Tissue-Specific Alternative Splicing of Tak1 Is Conserved in Deuterostomes.</title>
        <authorList>
            <person name="Venables J.P."/>
            <person name="Vignal E."/>
            <person name="Baghdiguian S."/>
            <person name="Fort P."/>
            <person name="Tazi J."/>
        </authorList>
    </citation>
    <scope>NUCLEOTIDE SEQUENCE</scope>
</reference>
<feature type="region of interest" description="Disordered" evidence="1">
    <location>
        <begin position="1"/>
        <end position="69"/>
    </location>
</feature>
<name>F5BWX8_PARLI</name>
<dbReference type="AlphaFoldDB" id="F5BWX8"/>
<protein>
    <submittedName>
        <fullName evidence="2">Tak1 alternative 3' splice site form</fullName>
    </submittedName>
</protein>
<evidence type="ECO:0000313" key="2">
    <source>
        <dbReference type="EMBL" id="AEC13568.1"/>
    </source>
</evidence>
<feature type="compositionally biased region" description="Basic and acidic residues" evidence="1">
    <location>
        <begin position="1"/>
        <end position="14"/>
    </location>
</feature>
<proteinExistence type="evidence at transcript level"/>
<feature type="non-terminal residue" evidence="2">
    <location>
        <position position="69"/>
    </location>
</feature>
<evidence type="ECO:0000256" key="1">
    <source>
        <dbReference type="SAM" id="MobiDB-lite"/>
    </source>
</evidence>
<organism evidence="2">
    <name type="scientific">Paracentrotus lividus</name>
    <name type="common">Common sea urchin</name>
    <dbReference type="NCBI Taxonomy" id="7656"/>
    <lineage>
        <taxon>Eukaryota</taxon>
        <taxon>Metazoa</taxon>
        <taxon>Echinodermata</taxon>
        <taxon>Eleutherozoa</taxon>
        <taxon>Echinozoa</taxon>
        <taxon>Echinoidea</taxon>
        <taxon>Euechinoidea</taxon>
        <taxon>Echinacea</taxon>
        <taxon>Camarodonta</taxon>
        <taxon>Echinidea</taxon>
        <taxon>Echinidae</taxon>
        <taxon>Paracentrotus</taxon>
    </lineage>
</organism>
<accession>F5BWX8</accession>
<dbReference type="EMBL" id="JF342574">
    <property type="protein sequence ID" value="AEC13568.1"/>
    <property type="molecule type" value="mRNA"/>
</dbReference>